<dbReference type="Pfam" id="PF00440">
    <property type="entry name" value="TetR_N"/>
    <property type="match status" value="1"/>
</dbReference>
<keyword evidence="4" id="KW-1185">Reference proteome</keyword>
<organism evidence="3 4">
    <name type="scientific">Sphingobium xenophagum</name>
    <dbReference type="NCBI Taxonomy" id="121428"/>
    <lineage>
        <taxon>Bacteria</taxon>
        <taxon>Pseudomonadati</taxon>
        <taxon>Pseudomonadota</taxon>
        <taxon>Alphaproteobacteria</taxon>
        <taxon>Sphingomonadales</taxon>
        <taxon>Sphingomonadaceae</taxon>
        <taxon>Sphingobium</taxon>
    </lineage>
</organism>
<comment type="caution">
    <text evidence="3">The sequence shown here is derived from an EMBL/GenBank/DDBJ whole genome shotgun (WGS) entry which is preliminary data.</text>
</comment>
<evidence type="ECO:0000259" key="2">
    <source>
        <dbReference type="Pfam" id="PF00440"/>
    </source>
</evidence>
<dbReference type="EMBL" id="JAVDWV010000011">
    <property type="protein sequence ID" value="MDR7155793.1"/>
    <property type="molecule type" value="Genomic_DNA"/>
</dbReference>
<accession>A0ABU1X2K1</accession>
<dbReference type="Gene3D" id="1.10.357.10">
    <property type="entry name" value="Tetracycline Repressor, domain 2"/>
    <property type="match status" value="1"/>
</dbReference>
<evidence type="ECO:0000256" key="1">
    <source>
        <dbReference type="ARBA" id="ARBA00023125"/>
    </source>
</evidence>
<dbReference type="InterPro" id="IPR001647">
    <property type="entry name" value="HTH_TetR"/>
</dbReference>
<dbReference type="InterPro" id="IPR009057">
    <property type="entry name" value="Homeodomain-like_sf"/>
</dbReference>
<dbReference type="Proteomes" id="UP001267638">
    <property type="component" value="Unassembled WGS sequence"/>
</dbReference>
<keyword evidence="1" id="KW-0238">DNA-binding</keyword>
<sequence>MPRDPRAFPAFFAACVDDWVSNERRLAFAWREGQLLRASSPSGRALQQQWQRLWIDFWRAATACFGLERGAGVTYRLFENESSLHMIDWRRSVDRAGLDEFARGAGAWLMGDPVPPSPWRDFARAAALEALPAEPDHDSIMAQIVEAAATLVAEVGPGGLTHRAVAASAGLTLGTVSHKVRTKAELVQLGYGGLYIKAVARLRAQTSVWPSGRDTVGSIANFLAENSGSRGIDALHLAVARDPALRPFGLQLRYLRGTTSRSLLQMLLPDRLTSDHLEPALLSSFLSSLSRHYGDWTADESRAPIHAELNDLVALL</sequence>
<evidence type="ECO:0000313" key="4">
    <source>
        <dbReference type="Proteomes" id="UP001267638"/>
    </source>
</evidence>
<protein>
    <submittedName>
        <fullName evidence="3">AcrR family transcriptional regulator</fullName>
    </submittedName>
</protein>
<proteinExistence type="predicted"/>
<reference evidence="3 4" key="1">
    <citation type="submission" date="2023-07" db="EMBL/GenBank/DDBJ databases">
        <title>Sorghum-associated microbial communities from plants grown in Nebraska, USA.</title>
        <authorList>
            <person name="Schachtman D."/>
        </authorList>
    </citation>
    <scope>NUCLEOTIDE SEQUENCE [LARGE SCALE GENOMIC DNA]</scope>
    <source>
        <strain evidence="3 4">4256</strain>
    </source>
</reference>
<evidence type="ECO:0000313" key="3">
    <source>
        <dbReference type="EMBL" id="MDR7155793.1"/>
    </source>
</evidence>
<name>A0ABU1X2K1_SPHXE</name>
<gene>
    <name evidence="3" type="ORF">J2W40_002629</name>
</gene>
<feature type="domain" description="HTH tetR-type" evidence="2">
    <location>
        <begin position="144"/>
        <end position="188"/>
    </location>
</feature>
<dbReference type="SUPFAM" id="SSF46689">
    <property type="entry name" value="Homeodomain-like"/>
    <property type="match status" value="1"/>
</dbReference>